<accession>A0A212JE10</accession>
<protein>
    <submittedName>
        <fullName evidence="4">Putative acetyltransferase</fullName>
    </submittedName>
</protein>
<organism evidence="4">
    <name type="scientific">uncultured delta proteobacterium</name>
    <dbReference type="NCBI Taxonomy" id="34034"/>
    <lineage>
        <taxon>Bacteria</taxon>
        <taxon>Deltaproteobacteria</taxon>
        <taxon>environmental samples</taxon>
    </lineage>
</organism>
<dbReference type="Pfam" id="PF00583">
    <property type="entry name" value="Acetyltransf_1"/>
    <property type="match status" value="1"/>
</dbReference>
<sequence length="172" mass="18155">MDGYSIIPALPEHAPYLAAVEQAAATVFPPGSIPESIRGDSVPLPMLLAAVAAGHLWVAVDGGGVVVGFALLQIEEGIALVGEADVVPEHAGKGLGRRLMEAVAQRAAAEGHGALYLTTFSHVPWNMPFYTRIGFSVLPEGSAPPVLKHALLEERARGMEHRVAMRRALNPQ</sequence>
<dbReference type="AlphaFoldDB" id="A0A212JE10"/>
<dbReference type="CDD" id="cd04301">
    <property type="entry name" value="NAT_SF"/>
    <property type="match status" value="1"/>
</dbReference>
<dbReference type="SUPFAM" id="SSF55729">
    <property type="entry name" value="Acyl-CoA N-acyltransferases (Nat)"/>
    <property type="match status" value="1"/>
</dbReference>
<dbReference type="PROSITE" id="PS51186">
    <property type="entry name" value="GNAT"/>
    <property type="match status" value="1"/>
</dbReference>
<dbReference type="PANTHER" id="PTHR43800">
    <property type="entry name" value="PEPTIDYL-LYSINE N-ACETYLTRANSFERASE YJAB"/>
    <property type="match status" value="1"/>
</dbReference>
<keyword evidence="1 4" id="KW-0808">Transferase</keyword>
<dbReference type="Gene3D" id="3.40.630.30">
    <property type="match status" value="1"/>
</dbReference>
<evidence type="ECO:0000313" key="4">
    <source>
        <dbReference type="EMBL" id="SBV97670.1"/>
    </source>
</evidence>
<feature type="domain" description="N-acetyltransferase" evidence="3">
    <location>
        <begin position="4"/>
        <end position="153"/>
    </location>
</feature>
<evidence type="ECO:0000256" key="2">
    <source>
        <dbReference type="ARBA" id="ARBA00023315"/>
    </source>
</evidence>
<proteinExistence type="predicted"/>
<dbReference type="PANTHER" id="PTHR43800:SF1">
    <property type="entry name" value="PEPTIDYL-LYSINE N-ACETYLTRANSFERASE YJAB"/>
    <property type="match status" value="1"/>
</dbReference>
<keyword evidence="2" id="KW-0012">Acyltransferase</keyword>
<gene>
    <name evidence="4" type="ORF">KL86DPRO_11256</name>
</gene>
<dbReference type="GO" id="GO:0016747">
    <property type="term" value="F:acyltransferase activity, transferring groups other than amino-acyl groups"/>
    <property type="evidence" value="ECO:0007669"/>
    <property type="project" value="InterPro"/>
</dbReference>
<dbReference type="InterPro" id="IPR000182">
    <property type="entry name" value="GNAT_dom"/>
</dbReference>
<reference evidence="4" key="1">
    <citation type="submission" date="2016-04" db="EMBL/GenBank/DDBJ databases">
        <authorList>
            <person name="Evans L.H."/>
            <person name="Alamgir A."/>
            <person name="Owens N."/>
            <person name="Weber N.D."/>
            <person name="Virtaneva K."/>
            <person name="Barbian K."/>
            <person name="Babar A."/>
            <person name="Rosenke K."/>
        </authorList>
    </citation>
    <scope>NUCLEOTIDE SEQUENCE</scope>
    <source>
        <strain evidence="4">86</strain>
    </source>
</reference>
<evidence type="ECO:0000259" key="3">
    <source>
        <dbReference type="PROSITE" id="PS51186"/>
    </source>
</evidence>
<dbReference type="EMBL" id="FLUQ01000001">
    <property type="protein sequence ID" value="SBV97670.1"/>
    <property type="molecule type" value="Genomic_DNA"/>
</dbReference>
<name>A0A212JE10_9DELT</name>
<dbReference type="InterPro" id="IPR016181">
    <property type="entry name" value="Acyl_CoA_acyltransferase"/>
</dbReference>
<evidence type="ECO:0000256" key="1">
    <source>
        <dbReference type="ARBA" id="ARBA00022679"/>
    </source>
</evidence>